<dbReference type="Proteomes" id="UP001530377">
    <property type="component" value="Unassembled WGS sequence"/>
</dbReference>
<keyword evidence="3 8" id="KW-0812">Transmembrane</keyword>
<feature type="transmembrane region" description="Helical" evidence="8">
    <location>
        <begin position="342"/>
        <end position="360"/>
    </location>
</feature>
<proteinExistence type="predicted"/>
<keyword evidence="2" id="KW-0813">Transport</keyword>
<feature type="transmembrane region" description="Helical" evidence="8">
    <location>
        <begin position="236"/>
        <end position="254"/>
    </location>
</feature>
<evidence type="ECO:0000256" key="7">
    <source>
        <dbReference type="SAM" id="MobiDB-lite"/>
    </source>
</evidence>
<evidence type="ECO:0000256" key="1">
    <source>
        <dbReference type="ARBA" id="ARBA00004141"/>
    </source>
</evidence>
<keyword evidence="11" id="KW-1185">Reference proteome</keyword>
<organism evidence="10 11">
    <name type="scientific">Cyclostephanos tholiformis</name>
    <dbReference type="NCBI Taxonomy" id="382380"/>
    <lineage>
        <taxon>Eukaryota</taxon>
        <taxon>Sar</taxon>
        <taxon>Stramenopiles</taxon>
        <taxon>Ochrophyta</taxon>
        <taxon>Bacillariophyta</taxon>
        <taxon>Coscinodiscophyceae</taxon>
        <taxon>Thalassiosirophycidae</taxon>
        <taxon>Stephanodiscales</taxon>
        <taxon>Stephanodiscaceae</taxon>
        <taxon>Cyclostephanos</taxon>
    </lineage>
</organism>
<evidence type="ECO:0000256" key="5">
    <source>
        <dbReference type="ARBA" id="ARBA00022989"/>
    </source>
</evidence>
<dbReference type="GO" id="GO:0006865">
    <property type="term" value="P:amino acid transport"/>
    <property type="evidence" value="ECO:0007669"/>
    <property type="project" value="UniProtKB-KW"/>
</dbReference>
<evidence type="ECO:0000313" key="11">
    <source>
        <dbReference type="Proteomes" id="UP001530377"/>
    </source>
</evidence>
<dbReference type="InterPro" id="IPR013057">
    <property type="entry name" value="AA_transpt_TM"/>
</dbReference>
<feature type="transmembrane region" description="Helical" evidence="8">
    <location>
        <begin position="372"/>
        <end position="392"/>
    </location>
</feature>
<dbReference type="AlphaFoldDB" id="A0ABD3RGY4"/>
<feature type="region of interest" description="Disordered" evidence="7">
    <location>
        <begin position="1"/>
        <end position="38"/>
    </location>
</feature>
<evidence type="ECO:0000259" key="9">
    <source>
        <dbReference type="Pfam" id="PF01490"/>
    </source>
</evidence>
<feature type="domain" description="Amino acid transporter transmembrane" evidence="9">
    <location>
        <begin position="208"/>
        <end position="615"/>
    </location>
</feature>
<evidence type="ECO:0000256" key="2">
    <source>
        <dbReference type="ARBA" id="ARBA00022448"/>
    </source>
</evidence>
<dbReference type="GO" id="GO:0016020">
    <property type="term" value="C:membrane"/>
    <property type="evidence" value="ECO:0007669"/>
    <property type="project" value="UniProtKB-SubCell"/>
</dbReference>
<feature type="transmembrane region" description="Helical" evidence="8">
    <location>
        <begin position="562"/>
        <end position="585"/>
    </location>
</feature>
<feature type="transmembrane region" description="Helical" evidence="8">
    <location>
        <begin position="445"/>
        <end position="469"/>
    </location>
</feature>
<gene>
    <name evidence="10" type="ORF">ACHAXA_009443</name>
</gene>
<feature type="transmembrane region" description="Helical" evidence="8">
    <location>
        <begin position="536"/>
        <end position="556"/>
    </location>
</feature>
<feature type="transmembrane region" description="Helical" evidence="8">
    <location>
        <begin position="412"/>
        <end position="433"/>
    </location>
</feature>
<evidence type="ECO:0000256" key="8">
    <source>
        <dbReference type="SAM" id="Phobius"/>
    </source>
</evidence>
<protein>
    <recommendedName>
        <fullName evidence="9">Amino acid transporter transmembrane domain-containing protein</fullName>
    </recommendedName>
</protein>
<dbReference type="Pfam" id="PF01490">
    <property type="entry name" value="Aa_trans"/>
    <property type="match status" value="1"/>
</dbReference>
<accession>A0ABD3RGY4</accession>
<dbReference type="PANTHER" id="PTHR22950">
    <property type="entry name" value="AMINO ACID TRANSPORTER"/>
    <property type="match status" value="1"/>
</dbReference>
<keyword evidence="5 8" id="KW-1133">Transmembrane helix</keyword>
<keyword evidence="6 8" id="KW-0472">Membrane</keyword>
<comment type="caution">
    <text evidence="10">The sequence shown here is derived from an EMBL/GenBank/DDBJ whole genome shotgun (WGS) entry which is preliminary data.</text>
</comment>
<keyword evidence="4" id="KW-0029">Amino-acid transport</keyword>
<name>A0ABD3RGY4_9STRA</name>
<sequence>MISYTEEPSFDFAGEKSPLVRGGSDAGSSATGASPKDTFSTDNFESIVNDITKDELERPWPATFDRGIQILAGPIMDEKSIDNYTKSPGVRARYNKSETHIPFLASTPAWVKRGLVQLKSLDYTFDDENTAIPTPKPGRLDARAYRQHILAIKSGGKKGRLTTSEGHYIINTADLSRSPGFRRERHVDKQRKHETQLEHGAMEITDNKSSFVQCTFNMANILMGVGMLGLPYVFKTAGWIGGFFVTVGLCLVTWRTSYYLGRELNGDPRPVHLFHGAFSGENAPTRMRKQISSFPGLAREAFGDTGCVCLSTVLYFELLSCLSIFLVSLGNHLHVLFPNVPQSRHMTVAAGVLVIPSALLRTPKLLSYLSAVGTLATVVVVLSVVLSAIVMISSVRDIGSEREYKFSSVDGLPLALGIVAYCFSGHAIVPSIFQSMQRPQEFERMIDFTYGIVLLSCLLVAVSGYYMFGDSVDDQVTISLEKNSENADFLMSGLTWLMILTAGSKFTLTMFPLALGFEEMLTGILPNDLAMELVDSVVKVFFIFLSLAIALFFPSFCFLTSMVGLICSMIVSVIFPALAHLKLFGTSLSTLEKAIDWFLVIGGGIVAIVGTIATVKDNA</sequence>
<comment type="subcellular location">
    <subcellularLocation>
        <location evidence="1">Membrane</location>
        <topology evidence="1">Multi-pass membrane protein</topology>
    </subcellularLocation>
</comment>
<evidence type="ECO:0000256" key="6">
    <source>
        <dbReference type="ARBA" id="ARBA00023136"/>
    </source>
</evidence>
<dbReference type="EMBL" id="JALLPB020000216">
    <property type="protein sequence ID" value="KAL3812108.1"/>
    <property type="molecule type" value="Genomic_DNA"/>
</dbReference>
<feature type="transmembrane region" description="Helical" evidence="8">
    <location>
        <begin position="307"/>
        <end position="330"/>
    </location>
</feature>
<evidence type="ECO:0000256" key="3">
    <source>
        <dbReference type="ARBA" id="ARBA00022692"/>
    </source>
</evidence>
<reference evidence="10 11" key="1">
    <citation type="submission" date="2024-10" db="EMBL/GenBank/DDBJ databases">
        <title>Updated reference genomes for cyclostephanoid diatoms.</title>
        <authorList>
            <person name="Roberts W.R."/>
            <person name="Alverson A.J."/>
        </authorList>
    </citation>
    <scope>NUCLEOTIDE SEQUENCE [LARGE SCALE GENOMIC DNA]</scope>
    <source>
        <strain evidence="10 11">AJA228-03</strain>
    </source>
</reference>
<evidence type="ECO:0000313" key="10">
    <source>
        <dbReference type="EMBL" id="KAL3812108.1"/>
    </source>
</evidence>
<feature type="transmembrane region" description="Helical" evidence="8">
    <location>
        <begin position="597"/>
        <end position="615"/>
    </location>
</feature>
<dbReference type="PANTHER" id="PTHR22950:SF692">
    <property type="entry name" value="TRANSMEMBRANE AMINO ACID TRANSPORTER FAMILY PROTEIN"/>
    <property type="match status" value="1"/>
</dbReference>
<feature type="compositionally biased region" description="Low complexity" evidence="7">
    <location>
        <begin position="22"/>
        <end position="34"/>
    </location>
</feature>
<feature type="transmembrane region" description="Helical" evidence="8">
    <location>
        <begin position="489"/>
        <end position="515"/>
    </location>
</feature>
<evidence type="ECO:0000256" key="4">
    <source>
        <dbReference type="ARBA" id="ARBA00022970"/>
    </source>
</evidence>